<name>A0A6G4WC50_9HYPH</name>
<dbReference type="EMBL" id="JAAKZF010000011">
    <property type="protein sequence ID" value="NGO51783.1"/>
    <property type="molecule type" value="Genomic_DNA"/>
</dbReference>
<organism evidence="1 2">
    <name type="scientific">Allomesorhizobium camelthorni</name>
    <dbReference type="NCBI Taxonomy" id="475069"/>
    <lineage>
        <taxon>Bacteria</taxon>
        <taxon>Pseudomonadati</taxon>
        <taxon>Pseudomonadota</taxon>
        <taxon>Alphaproteobacteria</taxon>
        <taxon>Hyphomicrobiales</taxon>
        <taxon>Phyllobacteriaceae</taxon>
        <taxon>Allomesorhizobium</taxon>
    </lineage>
</organism>
<evidence type="ECO:0000313" key="2">
    <source>
        <dbReference type="Proteomes" id="UP001642900"/>
    </source>
</evidence>
<sequence>MASEQTERMVRLLAYVARNKATITYGEFAGIVGGMIARGAGQKLTKELAPHCREQGLPPLWALVVNAGTGQSSDPEVTPADLAHCYSFKWKAPQD</sequence>
<reference evidence="1 2" key="1">
    <citation type="submission" date="2020-02" db="EMBL/GenBank/DDBJ databases">
        <title>Genome sequence of strain CCNWXJ40-4.</title>
        <authorList>
            <person name="Gao J."/>
            <person name="Sun J."/>
        </authorList>
    </citation>
    <scope>NUCLEOTIDE SEQUENCE [LARGE SCALE GENOMIC DNA]</scope>
    <source>
        <strain evidence="1 2">CCNWXJ 40-4</strain>
    </source>
</reference>
<comment type="caution">
    <text evidence="1">The sequence shown here is derived from an EMBL/GenBank/DDBJ whole genome shotgun (WGS) entry which is preliminary data.</text>
</comment>
<proteinExistence type="predicted"/>
<evidence type="ECO:0000313" key="1">
    <source>
        <dbReference type="EMBL" id="NGO51783.1"/>
    </source>
</evidence>
<dbReference type="RefSeq" id="WP_165027656.1">
    <property type="nucleotide sequence ID" value="NZ_JAAKZF010000011.1"/>
</dbReference>
<dbReference type="AlphaFoldDB" id="A0A6G4WC50"/>
<dbReference type="Proteomes" id="UP001642900">
    <property type="component" value="Unassembled WGS sequence"/>
</dbReference>
<evidence type="ECO:0008006" key="3">
    <source>
        <dbReference type="Google" id="ProtNLM"/>
    </source>
</evidence>
<keyword evidence="2" id="KW-1185">Reference proteome</keyword>
<gene>
    <name evidence="1" type="ORF">G6N73_11425</name>
</gene>
<accession>A0A6G4WC50</accession>
<protein>
    <recommendedName>
        <fullName evidence="3">MGMT family protein</fullName>
    </recommendedName>
</protein>